<organism evidence="1 2">
    <name type="scientific">Hirundo rustica rustica</name>
    <dbReference type="NCBI Taxonomy" id="333673"/>
    <lineage>
        <taxon>Eukaryota</taxon>
        <taxon>Metazoa</taxon>
        <taxon>Chordata</taxon>
        <taxon>Craniata</taxon>
        <taxon>Vertebrata</taxon>
        <taxon>Euteleostomi</taxon>
        <taxon>Archelosauria</taxon>
        <taxon>Archosauria</taxon>
        <taxon>Dinosauria</taxon>
        <taxon>Saurischia</taxon>
        <taxon>Theropoda</taxon>
        <taxon>Coelurosauria</taxon>
        <taxon>Aves</taxon>
        <taxon>Neognathae</taxon>
        <taxon>Neoaves</taxon>
        <taxon>Telluraves</taxon>
        <taxon>Australaves</taxon>
        <taxon>Passeriformes</taxon>
        <taxon>Sylvioidea</taxon>
        <taxon>Hirundinidae</taxon>
        <taxon>Hirundo</taxon>
    </lineage>
</organism>
<accession>A0A3M0JGT6</accession>
<evidence type="ECO:0000313" key="1">
    <source>
        <dbReference type="EMBL" id="RMB99590.1"/>
    </source>
</evidence>
<gene>
    <name evidence="1" type="ORF">DUI87_23843</name>
</gene>
<dbReference type="EMBL" id="QRBI01000148">
    <property type="protein sequence ID" value="RMB99590.1"/>
    <property type="molecule type" value="Genomic_DNA"/>
</dbReference>
<dbReference type="Proteomes" id="UP000269221">
    <property type="component" value="Unassembled WGS sequence"/>
</dbReference>
<reference evidence="1 2" key="1">
    <citation type="submission" date="2018-07" db="EMBL/GenBank/DDBJ databases">
        <title>A high quality draft genome assembly of the barn swallow (H. rustica rustica).</title>
        <authorList>
            <person name="Formenti G."/>
            <person name="Chiara M."/>
            <person name="Poveda L."/>
            <person name="Francoijs K.-J."/>
            <person name="Bonisoli-Alquati A."/>
            <person name="Canova L."/>
            <person name="Gianfranceschi L."/>
            <person name="Horner D.S."/>
            <person name="Saino N."/>
        </authorList>
    </citation>
    <scope>NUCLEOTIDE SEQUENCE [LARGE SCALE GENOMIC DNA]</scope>
    <source>
        <strain evidence="1">Chelidonia</strain>
        <tissue evidence="1">Blood</tissue>
    </source>
</reference>
<proteinExistence type="predicted"/>
<evidence type="ECO:0000313" key="2">
    <source>
        <dbReference type="Proteomes" id="UP000269221"/>
    </source>
</evidence>
<name>A0A3M0JGT6_HIRRU</name>
<protein>
    <submittedName>
        <fullName evidence="1">Uncharacterized protein</fullName>
    </submittedName>
</protein>
<comment type="caution">
    <text evidence="1">The sequence shown here is derived from an EMBL/GenBank/DDBJ whole genome shotgun (WGS) entry which is preliminary data.</text>
</comment>
<sequence length="91" mass="10365">MVELSIRPSEENQVYDAGVQALVPGKRLNWYGNFVVVNRMLRKDLAENLFSYPEPLNFSIFAEQIPGTVPRHCFSICNPIEFQPKITLIPG</sequence>
<dbReference type="AlphaFoldDB" id="A0A3M0JGT6"/>
<keyword evidence="2" id="KW-1185">Reference proteome</keyword>